<dbReference type="Gene3D" id="3.40.50.150">
    <property type="entry name" value="Vaccinia Virus protein VP39"/>
    <property type="match status" value="1"/>
</dbReference>
<evidence type="ECO:0000313" key="1">
    <source>
        <dbReference type="EMBL" id="RDK85513.1"/>
    </source>
</evidence>
<keyword evidence="2" id="KW-1185">Reference proteome</keyword>
<dbReference type="OrthoDB" id="9816564at2"/>
<dbReference type="GO" id="GO:0008168">
    <property type="term" value="F:methyltransferase activity"/>
    <property type="evidence" value="ECO:0007669"/>
    <property type="project" value="UniProtKB-KW"/>
</dbReference>
<sequence>MCNCILCNSKQVTSYYNTPLHHFLLCGNCTTVFRHPNNYVSAQAEKARYLTHNNDVENKGYQNFVKPLTKAISRDFNSFAKGLDFGAGTGPVAAKILSEKGYDISLYDPFFHPSKETLQTQYDFIICCEVMEHFHKPIQEFKLLRSLLKPNGKLYCMSSLWEGTLTEFSKWYYKNDCTHTIFYNPANLVLLKELSGFENVVIEGKAIIFSVD</sequence>
<organism evidence="1 2">
    <name type="scientific">Marinirhabdus gelatinilytica</name>
    <dbReference type="NCBI Taxonomy" id="1703343"/>
    <lineage>
        <taxon>Bacteria</taxon>
        <taxon>Pseudomonadati</taxon>
        <taxon>Bacteroidota</taxon>
        <taxon>Flavobacteriia</taxon>
        <taxon>Flavobacteriales</taxon>
        <taxon>Flavobacteriaceae</taxon>
    </lineage>
</organism>
<protein>
    <submittedName>
        <fullName evidence="1">Methyltransferase family protein</fullName>
    </submittedName>
</protein>
<reference evidence="1 2" key="1">
    <citation type="submission" date="2018-07" db="EMBL/GenBank/DDBJ databases">
        <title>Genomic Encyclopedia of Type Strains, Phase IV (KMG-IV): sequencing the most valuable type-strain genomes for metagenomic binning, comparative biology and taxonomic classification.</title>
        <authorList>
            <person name="Goeker M."/>
        </authorList>
    </citation>
    <scope>NUCLEOTIDE SEQUENCE [LARGE SCALE GENOMIC DNA]</scope>
    <source>
        <strain evidence="1 2">DSM 101478</strain>
    </source>
</reference>
<evidence type="ECO:0000313" key="2">
    <source>
        <dbReference type="Proteomes" id="UP000255317"/>
    </source>
</evidence>
<keyword evidence="1" id="KW-0489">Methyltransferase</keyword>
<dbReference type="InterPro" id="IPR029063">
    <property type="entry name" value="SAM-dependent_MTases_sf"/>
</dbReference>
<gene>
    <name evidence="1" type="ORF">C8D94_103340</name>
</gene>
<dbReference type="GO" id="GO:0032259">
    <property type="term" value="P:methylation"/>
    <property type="evidence" value="ECO:0007669"/>
    <property type="project" value="UniProtKB-KW"/>
</dbReference>
<dbReference type="AlphaFoldDB" id="A0A370QAX0"/>
<name>A0A370QAX0_9FLAO</name>
<comment type="caution">
    <text evidence="1">The sequence shown here is derived from an EMBL/GenBank/DDBJ whole genome shotgun (WGS) entry which is preliminary data.</text>
</comment>
<keyword evidence="1" id="KW-0808">Transferase</keyword>
<dbReference type="RefSeq" id="WP_115123924.1">
    <property type="nucleotide sequence ID" value="NZ_QRAO01000003.1"/>
</dbReference>
<accession>A0A370QAX0</accession>
<dbReference type="SUPFAM" id="SSF53335">
    <property type="entry name" value="S-adenosyl-L-methionine-dependent methyltransferases"/>
    <property type="match status" value="1"/>
</dbReference>
<proteinExistence type="predicted"/>
<dbReference type="Pfam" id="PF13489">
    <property type="entry name" value="Methyltransf_23"/>
    <property type="match status" value="1"/>
</dbReference>
<dbReference type="EMBL" id="QRAO01000003">
    <property type="protein sequence ID" value="RDK85513.1"/>
    <property type="molecule type" value="Genomic_DNA"/>
</dbReference>
<dbReference type="CDD" id="cd02440">
    <property type="entry name" value="AdoMet_MTases"/>
    <property type="match status" value="1"/>
</dbReference>
<dbReference type="Proteomes" id="UP000255317">
    <property type="component" value="Unassembled WGS sequence"/>
</dbReference>